<evidence type="ECO:0000313" key="3">
    <source>
        <dbReference type="Proteomes" id="UP000198932"/>
    </source>
</evidence>
<evidence type="ECO:0000256" key="1">
    <source>
        <dbReference type="SAM" id="MobiDB-lite"/>
    </source>
</evidence>
<proteinExistence type="predicted"/>
<dbReference type="AlphaFoldDB" id="A0A1I6FYT9"/>
<dbReference type="STRING" id="35743.SAMN04487937_1396"/>
<feature type="compositionally biased region" description="Low complexity" evidence="1">
    <location>
        <begin position="1"/>
        <end position="14"/>
    </location>
</feature>
<keyword evidence="3" id="KW-1185">Reference proteome</keyword>
<dbReference type="EMBL" id="FOYN01000002">
    <property type="protein sequence ID" value="SFR35103.1"/>
    <property type="molecule type" value="Genomic_DNA"/>
</dbReference>
<protein>
    <submittedName>
        <fullName evidence="2">Uncharacterized protein</fullName>
    </submittedName>
</protein>
<dbReference type="Proteomes" id="UP000198932">
    <property type="component" value="Unassembled WGS sequence"/>
</dbReference>
<reference evidence="3" key="1">
    <citation type="submission" date="2016-10" db="EMBL/GenBank/DDBJ databases">
        <authorList>
            <person name="Varghese N."/>
            <person name="Submissions S."/>
        </authorList>
    </citation>
    <scope>NUCLEOTIDE SEQUENCE [LARGE SCALE GENOMIC DNA]</scope>
    <source>
        <strain evidence="3">RD 26</strain>
    </source>
</reference>
<feature type="region of interest" description="Disordered" evidence="1">
    <location>
        <begin position="125"/>
        <end position="147"/>
    </location>
</feature>
<name>A0A1I6FYT9_HALSD</name>
<feature type="region of interest" description="Disordered" evidence="1">
    <location>
        <begin position="1"/>
        <end position="79"/>
    </location>
</feature>
<organism evidence="2 3">
    <name type="scientific">Halorubrum sodomense</name>
    <dbReference type="NCBI Taxonomy" id="35743"/>
    <lineage>
        <taxon>Archaea</taxon>
        <taxon>Methanobacteriati</taxon>
        <taxon>Methanobacteriota</taxon>
        <taxon>Stenosarchaea group</taxon>
        <taxon>Halobacteria</taxon>
        <taxon>Halobacteriales</taxon>
        <taxon>Haloferacaceae</taxon>
        <taxon>Halorubrum</taxon>
    </lineage>
</organism>
<feature type="compositionally biased region" description="Basic and acidic residues" evidence="1">
    <location>
        <begin position="42"/>
        <end position="79"/>
    </location>
</feature>
<evidence type="ECO:0000313" key="2">
    <source>
        <dbReference type="EMBL" id="SFR35103.1"/>
    </source>
</evidence>
<accession>A0A1I6FYT9</accession>
<gene>
    <name evidence="2" type="ORF">SAMN04487937_1396</name>
</gene>
<sequence length="167" mass="17712">MPSASGSLDSGSLDVEAVDSIDGPRLRPTASAGARSNAGGRPGDRRVRDDALAAERDLSAAERDLSAAERDLPPDRDLPAERVRALTDEVAALEAEVEALERVVESKERQRQQVIDNYESIVAARRAPDRSSETDAAASEPSDGRGLLATVASGVGRVAGWLRPDRE</sequence>
<feature type="compositionally biased region" description="Low complexity" evidence="1">
    <location>
        <begin position="30"/>
        <end position="39"/>
    </location>
</feature>